<protein>
    <submittedName>
        <fullName evidence="2">Uncharacterized protein</fullName>
    </submittedName>
</protein>
<gene>
    <name evidence="2" type="ORF">V6N11_054640</name>
</gene>
<reference evidence="2 3" key="1">
    <citation type="journal article" date="2024" name="G3 (Bethesda)">
        <title>Genome assembly of Hibiscus sabdariffa L. provides insights into metabolisms of medicinal natural products.</title>
        <authorList>
            <person name="Kim T."/>
        </authorList>
    </citation>
    <scope>NUCLEOTIDE SEQUENCE [LARGE SCALE GENOMIC DNA]</scope>
    <source>
        <strain evidence="2">TK-2024</strain>
        <tissue evidence="2">Old leaves</tissue>
    </source>
</reference>
<feature type="transmembrane region" description="Helical" evidence="1">
    <location>
        <begin position="67"/>
        <end position="92"/>
    </location>
</feature>
<comment type="caution">
    <text evidence="2">The sequence shown here is derived from an EMBL/GenBank/DDBJ whole genome shotgun (WGS) entry which is preliminary data.</text>
</comment>
<name>A0ABR2S4R7_9ROSI</name>
<organism evidence="2 3">
    <name type="scientific">Hibiscus sabdariffa</name>
    <name type="common">roselle</name>
    <dbReference type="NCBI Taxonomy" id="183260"/>
    <lineage>
        <taxon>Eukaryota</taxon>
        <taxon>Viridiplantae</taxon>
        <taxon>Streptophyta</taxon>
        <taxon>Embryophyta</taxon>
        <taxon>Tracheophyta</taxon>
        <taxon>Spermatophyta</taxon>
        <taxon>Magnoliopsida</taxon>
        <taxon>eudicotyledons</taxon>
        <taxon>Gunneridae</taxon>
        <taxon>Pentapetalae</taxon>
        <taxon>rosids</taxon>
        <taxon>malvids</taxon>
        <taxon>Malvales</taxon>
        <taxon>Malvaceae</taxon>
        <taxon>Malvoideae</taxon>
        <taxon>Hibiscus</taxon>
    </lineage>
</organism>
<keyword evidence="1" id="KW-1133">Transmembrane helix</keyword>
<evidence type="ECO:0000313" key="3">
    <source>
        <dbReference type="Proteomes" id="UP001396334"/>
    </source>
</evidence>
<keyword evidence="1" id="KW-0812">Transmembrane</keyword>
<evidence type="ECO:0000313" key="2">
    <source>
        <dbReference type="EMBL" id="KAK9020147.1"/>
    </source>
</evidence>
<keyword evidence="3" id="KW-1185">Reference proteome</keyword>
<dbReference type="EMBL" id="JBBPBN010000017">
    <property type="protein sequence ID" value="KAK9020147.1"/>
    <property type="molecule type" value="Genomic_DNA"/>
</dbReference>
<sequence>MDFARCGEHALVLQLRRKPSGQNRRSMFSKKLNVDLDFPEDIHDLFLLGMLVFFYKSRWKRRLHGIWGLYGCRMCCGVTFLLVIGVTSSALVDFLV</sequence>
<dbReference type="Proteomes" id="UP001396334">
    <property type="component" value="Unassembled WGS sequence"/>
</dbReference>
<evidence type="ECO:0000256" key="1">
    <source>
        <dbReference type="SAM" id="Phobius"/>
    </source>
</evidence>
<accession>A0ABR2S4R7</accession>
<keyword evidence="1" id="KW-0472">Membrane</keyword>
<proteinExistence type="predicted"/>